<dbReference type="GO" id="GO:0000139">
    <property type="term" value="C:Golgi membrane"/>
    <property type="evidence" value="ECO:0007669"/>
    <property type="project" value="UniProtKB-SubCell"/>
</dbReference>
<evidence type="ECO:0000256" key="3">
    <source>
        <dbReference type="ARBA" id="ARBA00022676"/>
    </source>
</evidence>
<proteinExistence type="inferred from homology"/>
<evidence type="ECO:0000313" key="8">
    <source>
        <dbReference type="EMBL" id="KAG5528404.1"/>
    </source>
</evidence>
<dbReference type="Gene3D" id="3.90.550.10">
    <property type="entry name" value="Spore Coat Polysaccharide Biosynthesis Protein SpsA, Chain A"/>
    <property type="match status" value="1"/>
</dbReference>
<evidence type="ECO:0000313" key="9">
    <source>
        <dbReference type="Proteomes" id="UP000823749"/>
    </source>
</evidence>
<evidence type="ECO:0000256" key="2">
    <source>
        <dbReference type="ARBA" id="ARBA00005664"/>
    </source>
</evidence>
<dbReference type="Gene3D" id="3.40.1000.10">
    <property type="entry name" value="Mog1/PsbP, alpha/beta/alpha sandwich"/>
    <property type="match status" value="1"/>
</dbReference>
<evidence type="ECO:0000256" key="5">
    <source>
        <dbReference type="ARBA" id="ARBA00022968"/>
    </source>
</evidence>
<dbReference type="GO" id="GO:0008378">
    <property type="term" value="F:galactosyltransferase activity"/>
    <property type="evidence" value="ECO:0007669"/>
    <property type="project" value="TreeGrafter"/>
</dbReference>
<evidence type="ECO:0000256" key="7">
    <source>
        <dbReference type="SAM" id="Phobius"/>
    </source>
</evidence>
<name>A0AAV6IN22_9ERIC</name>
<comment type="caution">
    <text evidence="8">The sequence shown here is derived from an EMBL/GenBank/DDBJ whole genome shotgun (WGS) entry which is preliminary data.</text>
</comment>
<comment type="subcellular location">
    <subcellularLocation>
        <location evidence="1">Golgi apparatus membrane</location>
        <topology evidence="1">Single-pass type II membrane protein</topology>
    </subcellularLocation>
</comment>
<keyword evidence="7" id="KW-0812">Transmembrane</keyword>
<keyword evidence="9" id="KW-1185">Reference proteome</keyword>
<keyword evidence="7" id="KW-0472">Membrane</keyword>
<dbReference type="InterPro" id="IPR016123">
    <property type="entry name" value="Mog1/PsbP_a/b/a-sand"/>
</dbReference>
<dbReference type="InterPro" id="IPR029044">
    <property type="entry name" value="Nucleotide-diphossugar_trans"/>
</dbReference>
<dbReference type="PANTHER" id="PTHR31311">
    <property type="entry name" value="XYLOGLUCAN 6-XYLOSYLTRANSFERASE 5-RELATED-RELATED"/>
    <property type="match status" value="1"/>
</dbReference>
<dbReference type="EMBL" id="JACTNZ010000010">
    <property type="protein sequence ID" value="KAG5528404.1"/>
    <property type="molecule type" value="Genomic_DNA"/>
</dbReference>
<sequence length="576" mass="64211">MAGTTTIHTKPFLILSAFIAAAVASLLILSALWYSFIIPVPSSPGATATRGCAAPTTDSQNTTFYDDPSLSYSFGSPLKNWDEKRQKWLHHNPSFAAAAGVVNRVVVVTGSQPPPCRNPVGDALLLRLFKNKVDYCRIQGHDIFYNNAFLHREMTSLWAKLPPVRAAMVAHPEAEWVLWLDSDAVVTDMEFKLPFEKYGNHNFVICGWENLVYEKRSWLGLNTGVFLIRNCQWSIDFIETWASLGPANPNREELKEIIRGTLTDNESPSDDQSALVYLMLKEKEKWGEKVYIENGYSFNGYWQAIVDGYEKIEEMYRAVEAAASGLRRRRGEAVSGWYGEMREVYLKGTQDGNGGWRRPFITHFTGCQPCSGHHNPIYEGDSCWNGMERALNFADNQVYLENLRLKEVGTDVLITAYEPILINGCSPLSESASSVGAGLAAPAAESGRMPMAEVFKLAVSSFKVNDWGLFGNATVYLMWVLQVLIMNPFLGRRELLTVARAKLILADFVLHKMITSSEFDGIFAIEHDAGTDLVGMLLARVAKAFFLTAAIMLNSCKLLVLLHDIVDWMLCVTAAP</sequence>
<reference evidence="8" key="1">
    <citation type="submission" date="2020-08" db="EMBL/GenBank/DDBJ databases">
        <title>Plant Genome Project.</title>
        <authorList>
            <person name="Zhang R.-G."/>
        </authorList>
    </citation>
    <scope>NUCLEOTIDE SEQUENCE</scope>
    <source>
        <strain evidence="8">WSP0</strain>
        <tissue evidence="8">Leaf</tissue>
    </source>
</reference>
<feature type="transmembrane region" description="Helical" evidence="7">
    <location>
        <begin position="12"/>
        <end position="34"/>
    </location>
</feature>
<dbReference type="AlphaFoldDB" id="A0AAV6IN22"/>
<dbReference type="GO" id="GO:0005802">
    <property type="term" value="C:trans-Golgi network"/>
    <property type="evidence" value="ECO:0007669"/>
    <property type="project" value="TreeGrafter"/>
</dbReference>
<keyword evidence="6" id="KW-0333">Golgi apparatus</keyword>
<organism evidence="8 9">
    <name type="scientific">Rhododendron griersonianum</name>
    <dbReference type="NCBI Taxonomy" id="479676"/>
    <lineage>
        <taxon>Eukaryota</taxon>
        <taxon>Viridiplantae</taxon>
        <taxon>Streptophyta</taxon>
        <taxon>Embryophyta</taxon>
        <taxon>Tracheophyta</taxon>
        <taxon>Spermatophyta</taxon>
        <taxon>Magnoliopsida</taxon>
        <taxon>eudicotyledons</taxon>
        <taxon>Gunneridae</taxon>
        <taxon>Pentapetalae</taxon>
        <taxon>asterids</taxon>
        <taxon>Ericales</taxon>
        <taxon>Ericaceae</taxon>
        <taxon>Ericoideae</taxon>
        <taxon>Rhodoreae</taxon>
        <taxon>Rhododendron</taxon>
    </lineage>
</organism>
<dbReference type="PANTHER" id="PTHR31311:SF3">
    <property type="entry name" value="GLYCOSYLTRANSFERASE 7-RELATED"/>
    <property type="match status" value="1"/>
</dbReference>
<dbReference type="Pfam" id="PF05637">
    <property type="entry name" value="Glyco_transf_34"/>
    <property type="match status" value="1"/>
</dbReference>
<dbReference type="SUPFAM" id="SSF55724">
    <property type="entry name" value="Mog1p/PsbP-like"/>
    <property type="match status" value="1"/>
</dbReference>
<dbReference type="Proteomes" id="UP000823749">
    <property type="component" value="Chromosome 10"/>
</dbReference>
<keyword evidence="4" id="KW-0808">Transferase</keyword>
<accession>A0AAV6IN22</accession>
<dbReference type="InterPro" id="IPR008630">
    <property type="entry name" value="Glyco_trans_34"/>
</dbReference>
<protein>
    <submittedName>
        <fullName evidence="8">Uncharacterized protein</fullName>
    </submittedName>
</protein>
<gene>
    <name evidence="8" type="ORF">RHGRI_029168</name>
</gene>
<evidence type="ECO:0000256" key="4">
    <source>
        <dbReference type="ARBA" id="ARBA00022679"/>
    </source>
</evidence>
<keyword evidence="3" id="KW-0328">Glycosyltransferase</keyword>
<dbReference type="GO" id="GO:0005768">
    <property type="term" value="C:endosome"/>
    <property type="evidence" value="ECO:0007669"/>
    <property type="project" value="TreeGrafter"/>
</dbReference>
<keyword evidence="7" id="KW-1133">Transmembrane helix</keyword>
<evidence type="ECO:0000256" key="6">
    <source>
        <dbReference type="ARBA" id="ARBA00023034"/>
    </source>
</evidence>
<evidence type="ECO:0000256" key="1">
    <source>
        <dbReference type="ARBA" id="ARBA00004323"/>
    </source>
</evidence>
<comment type="similarity">
    <text evidence="2">Belongs to the glycosyltransferase 34 family.</text>
</comment>
<keyword evidence="5" id="KW-0735">Signal-anchor</keyword>